<dbReference type="EMBL" id="CM043797">
    <property type="protein sequence ID" value="KAI4815818.1"/>
    <property type="molecule type" value="Genomic_DNA"/>
</dbReference>
<evidence type="ECO:0000313" key="2">
    <source>
        <dbReference type="Proteomes" id="UP001057452"/>
    </source>
</evidence>
<accession>A0ACB9WQ22</accession>
<proteinExistence type="predicted"/>
<dbReference type="Proteomes" id="UP001057452">
    <property type="component" value="Chromosome 13"/>
</dbReference>
<reference evidence="1" key="1">
    <citation type="submission" date="2022-05" db="EMBL/GenBank/DDBJ databases">
        <title>Chromosome-level genome of Chaenocephalus aceratus.</title>
        <authorList>
            <person name="Park H."/>
        </authorList>
    </citation>
    <scope>NUCLEOTIDE SEQUENCE</scope>
    <source>
        <strain evidence="1">KU_202001</strain>
    </source>
</reference>
<organism evidence="1 2">
    <name type="scientific">Chaenocephalus aceratus</name>
    <name type="common">Blackfin icefish</name>
    <name type="synonym">Chaenichthys aceratus</name>
    <dbReference type="NCBI Taxonomy" id="36190"/>
    <lineage>
        <taxon>Eukaryota</taxon>
        <taxon>Metazoa</taxon>
        <taxon>Chordata</taxon>
        <taxon>Craniata</taxon>
        <taxon>Vertebrata</taxon>
        <taxon>Euteleostomi</taxon>
        <taxon>Actinopterygii</taxon>
        <taxon>Neopterygii</taxon>
        <taxon>Teleostei</taxon>
        <taxon>Neoteleostei</taxon>
        <taxon>Acanthomorphata</taxon>
        <taxon>Eupercaria</taxon>
        <taxon>Perciformes</taxon>
        <taxon>Notothenioidei</taxon>
        <taxon>Channichthyidae</taxon>
        <taxon>Chaenocephalus</taxon>
    </lineage>
</organism>
<comment type="caution">
    <text evidence="1">The sequence shown here is derived from an EMBL/GenBank/DDBJ whole genome shotgun (WGS) entry which is preliminary data.</text>
</comment>
<sequence>MELRPRAQQDPVGWMWVRTQPGCRQCDIPHPSKGHPHAAPQNILYFNLARNPKNRTVRGSTRTASVTVRCCFSGKDACVSLLTGRKHSAVAEREGLALIGLAGKAGSCRAANKMRLHSPFVQSSLLATMKLSANPEREPCFCSSSSALSQQ</sequence>
<keyword evidence="2" id="KW-1185">Reference proteome</keyword>
<evidence type="ECO:0000313" key="1">
    <source>
        <dbReference type="EMBL" id="KAI4815818.1"/>
    </source>
</evidence>
<gene>
    <name evidence="1" type="ORF">KUCAC02_005945</name>
</gene>
<protein>
    <submittedName>
        <fullName evidence="1">Uncharacterized protein</fullName>
    </submittedName>
</protein>
<name>A0ACB9WQ22_CHAAC</name>